<evidence type="ECO:0000259" key="5">
    <source>
        <dbReference type="Pfam" id="PF08531"/>
    </source>
</evidence>
<dbReference type="InterPro" id="IPR012341">
    <property type="entry name" value="6hp_glycosidase-like_sf"/>
</dbReference>
<dbReference type="PIRSF" id="PIRSF010631">
    <property type="entry name" value="A-rhamnsds"/>
    <property type="match status" value="1"/>
</dbReference>
<dbReference type="Pfam" id="PF17389">
    <property type="entry name" value="Bac_rhamnosid6H"/>
    <property type="match status" value="1"/>
</dbReference>
<dbReference type="PANTHER" id="PTHR33307">
    <property type="entry name" value="ALPHA-RHAMNOSIDASE (EUROFUNG)"/>
    <property type="match status" value="1"/>
</dbReference>
<keyword evidence="3" id="KW-0378">Hydrolase</keyword>
<dbReference type="Gene3D" id="1.50.10.10">
    <property type="match status" value="1"/>
</dbReference>
<evidence type="ECO:0000259" key="6">
    <source>
        <dbReference type="Pfam" id="PF17389"/>
    </source>
</evidence>
<dbReference type="EC" id="3.2.1.40" evidence="2"/>
<dbReference type="AlphaFoldDB" id="A0A918QCK6"/>
<proteinExistence type="predicted"/>
<sequence length="1070" mass="118015">MSLRKTSRRGLFQSVCAIGLITSTAKSAEAGPALRAVTPQALNLTDPVGVQETDIRLSWRLESSARGVIQTHYRVEAASSSDALSMGKADLWDSDKVASNRSFDIPYGGPPLISRQRVWWRVTVWDNMGNRAVSSAAFWEMGLLQPSDWTADWIGAEVESRRADRDAGLYWMTGPATESKNRYFRMGFALETDADLILIMAVTSSVKVFIDGEPLSVPATDKVEWGWPLAQNTAFSIPKGKHTLCIALEGDSLAPNFRKGELTAALLLRARLNDGRIVRFTAKDAKISDIEADGWSAPEFDDRRWPAVIRDLKSQMPFPSAGAAALRKDFDVQRAIRSARIYVTALGVYELFLNGRKVGDDLLAPEWTDSQKRIFYRVHDVTAQLAAGPNTLGALVGDGWHAGRILSKGRYGFGDIPIRLRAQLEIAYSDGTREIVQTGKDWALAPSPVTFCEIYDGEDYDARLEQPGWDASGFKAGPEWAEAAVVPSPKGQLIGMITPPIRRTDTLPAKSVKPSGDGWVIDLGQNFAGWVRLKVRGQAGDRVTLKFAEVLKADGSIDQSNLRTARAADHYTLKGATQGEVWEPRFTYHGFRYVEVTGLRQAPKPDDITGIVIHSHVAQTGHLRIGNALIMQGWQNNLWSQRSNFMGVPTDCPQRDERMAWLGDANVFWDTAAFNMDVASFTRQWMGDLRDSQTAEGVVPEICPTGWGASGARGATPGWADAAVTLPWTVWQRYGDTTIIDQNWDMMVRHIAFVAGQAENFIWTKRRGSDYADWLALDAVKPGDPTTPKDLIGTACWKQSVDLMIDMARATNRSEAVARYTKLSADITTAFNTTFIEADGTVGNDSQTSYILALRYKLVPEARRKAVADKLKGNIIRRGNLLTTGFLGTPNSLDVLADAGFADIVYDLLLRTEFPSWGYMVARGATTTWERWNSDTGDVSMNSFNHYALGAINGFVYRRIAGIDPIEPGFRRFRVNPVIDPRVKAGGGEYRSVSGLIRTQWAQSATGFSLDLTVPANTEAELYLPTVSVAKIREGGKALTRRKEIRVDGPRDGRTVVRVGSGTYRFLVSA</sequence>
<dbReference type="Pfam" id="PF05592">
    <property type="entry name" value="Bac_rhamnosid"/>
    <property type="match status" value="1"/>
</dbReference>
<dbReference type="PANTHER" id="PTHR33307:SF6">
    <property type="entry name" value="ALPHA-RHAMNOSIDASE (EUROFUNG)-RELATED"/>
    <property type="match status" value="1"/>
</dbReference>
<dbReference type="Gene3D" id="2.60.420.10">
    <property type="entry name" value="Maltose phosphorylase, domain 3"/>
    <property type="match status" value="1"/>
</dbReference>
<dbReference type="InterPro" id="IPR008902">
    <property type="entry name" value="Rhamnosid_concanavalin"/>
</dbReference>
<feature type="domain" description="Alpha-L-rhamnosidase six-hairpin glycosidase" evidence="6">
    <location>
        <begin position="619"/>
        <end position="960"/>
    </location>
</feature>
<dbReference type="EMBL" id="BMZB01000004">
    <property type="protein sequence ID" value="GGZ41223.1"/>
    <property type="molecule type" value="Genomic_DNA"/>
</dbReference>
<feature type="domain" description="Alpha-L-rhamnosidase C-terminal" evidence="7">
    <location>
        <begin position="962"/>
        <end position="1036"/>
    </location>
</feature>
<dbReference type="Proteomes" id="UP000662572">
    <property type="component" value="Unassembled WGS sequence"/>
</dbReference>
<dbReference type="InterPro" id="IPR013737">
    <property type="entry name" value="Bac_rhamnosid_N"/>
</dbReference>
<dbReference type="InterPro" id="IPR013783">
    <property type="entry name" value="Ig-like_fold"/>
</dbReference>
<name>A0A918QCK6_9CAUL</name>
<comment type="catalytic activity">
    <reaction evidence="1">
        <text>Hydrolysis of terminal non-reducing alpha-L-rhamnose residues in alpha-L-rhamnosides.</text>
        <dbReference type="EC" id="3.2.1.40"/>
    </reaction>
</comment>
<dbReference type="RefSeq" id="WP_189488012.1">
    <property type="nucleotide sequence ID" value="NZ_BMZB01000004.1"/>
</dbReference>
<evidence type="ECO:0000313" key="8">
    <source>
        <dbReference type="EMBL" id="GGZ41223.1"/>
    </source>
</evidence>
<dbReference type="Gene3D" id="2.60.40.10">
    <property type="entry name" value="Immunoglobulins"/>
    <property type="match status" value="1"/>
</dbReference>
<dbReference type="Pfam" id="PF25788">
    <property type="entry name" value="Ig_Rha78A_N"/>
    <property type="match status" value="1"/>
</dbReference>
<evidence type="ECO:0000259" key="4">
    <source>
        <dbReference type="Pfam" id="PF05592"/>
    </source>
</evidence>
<protein>
    <recommendedName>
        <fullName evidence="2">alpha-L-rhamnosidase</fullName>
        <ecNumber evidence="2">3.2.1.40</ecNumber>
    </recommendedName>
</protein>
<dbReference type="InterPro" id="IPR008928">
    <property type="entry name" value="6-hairpin_glycosidase_sf"/>
</dbReference>
<feature type="domain" description="Alpha-L-rhamnosidase concanavalin-like" evidence="4">
    <location>
        <begin position="517"/>
        <end position="614"/>
    </location>
</feature>
<dbReference type="GO" id="GO:0030596">
    <property type="term" value="F:alpha-L-rhamnosidase activity"/>
    <property type="evidence" value="ECO:0007669"/>
    <property type="project" value="UniProtKB-EC"/>
</dbReference>
<dbReference type="Pfam" id="PF08531">
    <property type="entry name" value="Bac_rhamnosid_N"/>
    <property type="match status" value="1"/>
</dbReference>
<evidence type="ECO:0000259" key="7">
    <source>
        <dbReference type="Pfam" id="PF17390"/>
    </source>
</evidence>
<evidence type="ECO:0000256" key="2">
    <source>
        <dbReference type="ARBA" id="ARBA00012652"/>
    </source>
</evidence>
<evidence type="ECO:0000256" key="1">
    <source>
        <dbReference type="ARBA" id="ARBA00001445"/>
    </source>
</evidence>
<dbReference type="InterPro" id="IPR016007">
    <property type="entry name" value="Alpha_rhamnosid"/>
</dbReference>
<gene>
    <name evidence="8" type="ORF">GCM10011273_30010</name>
</gene>
<dbReference type="Pfam" id="PF17390">
    <property type="entry name" value="Bac_rhamnosid_C"/>
    <property type="match status" value="1"/>
</dbReference>
<dbReference type="GO" id="GO:0005975">
    <property type="term" value="P:carbohydrate metabolic process"/>
    <property type="evidence" value="ECO:0007669"/>
    <property type="project" value="InterPro"/>
</dbReference>
<comment type="caution">
    <text evidence="8">The sequence shown here is derived from an EMBL/GenBank/DDBJ whole genome shotgun (WGS) entry which is preliminary data.</text>
</comment>
<reference evidence="8" key="2">
    <citation type="submission" date="2020-09" db="EMBL/GenBank/DDBJ databases">
        <authorList>
            <person name="Sun Q."/>
            <person name="Kim S."/>
        </authorList>
    </citation>
    <scope>NUCLEOTIDE SEQUENCE</scope>
    <source>
        <strain evidence="8">KCTC 32296</strain>
    </source>
</reference>
<feature type="domain" description="Bacterial alpha-L-rhamnosidase N-terminal" evidence="5">
    <location>
        <begin position="335"/>
        <end position="504"/>
    </location>
</feature>
<keyword evidence="9" id="KW-1185">Reference proteome</keyword>
<evidence type="ECO:0000256" key="3">
    <source>
        <dbReference type="ARBA" id="ARBA00022801"/>
    </source>
</evidence>
<dbReference type="SUPFAM" id="SSF48208">
    <property type="entry name" value="Six-hairpin glycosidases"/>
    <property type="match status" value="1"/>
</dbReference>
<organism evidence="8 9">
    <name type="scientific">Asticcacaulis endophyticus</name>
    <dbReference type="NCBI Taxonomy" id="1395890"/>
    <lineage>
        <taxon>Bacteria</taxon>
        <taxon>Pseudomonadati</taxon>
        <taxon>Pseudomonadota</taxon>
        <taxon>Alphaproteobacteria</taxon>
        <taxon>Caulobacterales</taxon>
        <taxon>Caulobacteraceae</taxon>
        <taxon>Asticcacaulis</taxon>
    </lineage>
</organism>
<accession>A0A918QCK6</accession>
<dbReference type="Gene3D" id="2.60.120.260">
    <property type="entry name" value="Galactose-binding domain-like"/>
    <property type="match status" value="3"/>
</dbReference>
<dbReference type="InterPro" id="IPR035398">
    <property type="entry name" value="Bac_rhamnosid_C"/>
</dbReference>
<dbReference type="InterPro" id="IPR035396">
    <property type="entry name" value="Bac_rhamnosid6H"/>
</dbReference>
<evidence type="ECO:0000313" key="9">
    <source>
        <dbReference type="Proteomes" id="UP000662572"/>
    </source>
</evidence>
<reference evidence="8" key="1">
    <citation type="journal article" date="2014" name="Int. J. Syst. Evol. Microbiol.">
        <title>Complete genome sequence of Corynebacterium casei LMG S-19264T (=DSM 44701T), isolated from a smear-ripened cheese.</title>
        <authorList>
            <consortium name="US DOE Joint Genome Institute (JGI-PGF)"/>
            <person name="Walter F."/>
            <person name="Albersmeier A."/>
            <person name="Kalinowski J."/>
            <person name="Ruckert C."/>
        </authorList>
    </citation>
    <scope>NUCLEOTIDE SEQUENCE</scope>
    <source>
        <strain evidence="8">KCTC 32296</strain>
    </source>
</reference>